<feature type="domain" description="Tr-type G" evidence="10">
    <location>
        <begin position="15"/>
        <end position="291"/>
    </location>
</feature>
<dbReference type="SMART" id="SM00889">
    <property type="entry name" value="EFG_IV"/>
    <property type="match status" value="1"/>
</dbReference>
<evidence type="ECO:0000256" key="3">
    <source>
        <dbReference type="ARBA" id="ARBA00022741"/>
    </source>
</evidence>
<feature type="binding site" evidence="8">
    <location>
        <begin position="91"/>
        <end position="95"/>
    </location>
    <ligand>
        <name>GTP</name>
        <dbReference type="ChEBI" id="CHEBI:37565"/>
    </ligand>
</feature>
<feature type="binding site" evidence="8">
    <location>
        <begin position="145"/>
        <end position="148"/>
    </location>
    <ligand>
        <name>GTP</name>
        <dbReference type="ChEBI" id="CHEBI:37565"/>
    </ligand>
</feature>
<dbReference type="GO" id="GO:0005525">
    <property type="term" value="F:GTP binding"/>
    <property type="evidence" value="ECO:0007669"/>
    <property type="project" value="UniProtKB-UniRule"/>
</dbReference>
<dbReference type="CDD" id="cd04091">
    <property type="entry name" value="mtEFG1_II_like"/>
    <property type="match status" value="1"/>
</dbReference>
<feature type="binding site" evidence="8">
    <location>
        <begin position="24"/>
        <end position="31"/>
    </location>
    <ligand>
        <name>GTP</name>
        <dbReference type="ChEBI" id="CHEBI:37565"/>
    </ligand>
</feature>
<dbReference type="Gene3D" id="3.30.70.870">
    <property type="entry name" value="Elongation Factor G (Translational Gtpase), domain 3"/>
    <property type="match status" value="1"/>
</dbReference>
<evidence type="ECO:0000256" key="9">
    <source>
        <dbReference type="NCBIfam" id="TIGR00484"/>
    </source>
</evidence>
<keyword evidence="3 8" id="KW-0547">Nucleotide-binding</keyword>
<dbReference type="Pfam" id="PF00679">
    <property type="entry name" value="EFG_C"/>
    <property type="match status" value="1"/>
</dbReference>
<dbReference type="InterPro" id="IPR020568">
    <property type="entry name" value="Ribosomal_Su5_D2-typ_SF"/>
</dbReference>
<dbReference type="Proteomes" id="UP000232196">
    <property type="component" value="Unassembled WGS sequence"/>
</dbReference>
<keyword evidence="8" id="KW-0963">Cytoplasm</keyword>
<dbReference type="NCBIfam" id="TIGR00484">
    <property type="entry name" value="EF-G"/>
    <property type="match status" value="1"/>
</dbReference>
<dbReference type="InterPro" id="IPR004161">
    <property type="entry name" value="EFTu-like_2"/>
</dbReference>
<dbReference type="CDD" id="cd16262">
    <property type="entry name" value="EFG_III"/>
    <property type="match status" value="1"/>
</dbReference>
<dbReference type="InterPro" id="IPR031157">
    <property type="entry name" value="G_TR_CS"/>
</dbReference>
<evidence type="ECO:0000259" key="10">
    <source>
        <dbReference type="PROSITE" id="PS51722"/>
    </source>
</evidence>
<dbReference type="CDD" id="cd01886">
    <property type="entry name" value="EF-G"/>
    <property type="match status" value="1"/>
</dbReference>
<evidence type="ECO:0000313" key="12">
    <source>
        <dbReference type="Proteomes" id="UP000232196"/>
    </source>
</evidence>
<dbReference type="PANTHER" id="PTHR43636:SF2">
    <property type="entry name" value="ELONGATION FACTOR G, MITOCHONDRIAL"/>
    <property type="match status" value="1"/>
</dbReference>
<evidence type="ECO:0000256" key="2">
    <source>
        <dbReference type="ARBA" id="ARBA00005870"/>
    </source>
</evidence>
<dbReference type="Gene3D" id="2.40.30.10">
    <property type="entry name" value="Translation factors"/>
    <property type="match status" value="1"/>
</dbReference>
<dbReference type="InterPro" id="IPR004540">
    <property type="entry name" value="Transl_elong_EFG/EF2"/>
</dbReference>
<dbReference type="InterPro" id="IPR041095">
    <property type="entry name" value="EFG_II"/>
</dbReference>
<evidence type="ECO:0000256" key="8">
    <source>
        <dbReference type="HAMAP-Rule" id="MF_00054"/>
    </source>
</evidence>
<dbReference type="SUPFAM" id="SSF54211">
    <property type="entry name" value="Ribosomal protein S5 domain 2-like"/>
    <property type="match status" value="1"/>
</dbReference>
<comment type="similarity">
    <text evidence="2 8">Belongs to the TRAFAC class translation factor GTPase superfamily. Classic translation factor GTPase family. EF-G/EF-2 subfamily.</text>
</comment>
<dbReference type="InterPro" id="IPR005225">
    <property type="entry name" value="Small_GTP-bd"/>
</dbReference>
<dbReference type="Gene3D" id="3.30.230.10">
    <property type="match status" value="1"/>
</dbReference>
<evidence type="ECO:0000256" key="7">
    <source>
        <dbReference type="ARBA" id="ARBA00024731"/>
    </source>
</evidence>
<keyword evidence="5 8" id="KW-0648">Protein biosynthesis</keyword>
<gene>
    <name evidence="8" type="primary">fusA</name>
    <name evidence="11" type="ORF">CH357_05440</name>
</gene>
<name>A0A2M9XGW9_9LEPT</name>
<dbReference type="PROSITE" id="PS00301">
    <property type="entry name" value="G_TR_1"/>
    <property type="match status" value="1"/>
</dbReference>
<dbReference type="FunFam" id="3.30.70.240:FF:000001">
    <property type="entry name" value="Elongation factor G"/>
    <property type="match status" value="1"/>
</dbReference>
<evidence type="ECO:0000256" key="4">
    <source>
        <dbReference type="ARBA" id="ARBA00022768"/>
    </source>
</evidence>
<evidence type="ECO:0000313" key="11">
    <source>
        <dbReference type="EMBL" id="PJZ26926.1"/>
    </source>
</evidence>
<comment type="caution">
    <text evidence="11">The sequence shown here is derived from an EMBL/GenBank/DDBJ whole genome shotgun (WGS) entry which is preliminary data.</text>
</comment>
<evidence type="ECO:0000256" key="1">
    <source>
        <dbReference type="ARBA" id="ARBA00004496"/>
    </source>
</evidence>
<dbReference type="InterPro" id="IPR014721">
    <property type="entry name" value="Ribsml_uS5_D2-typ_fold_subgr"/>
</dbReference>
<dbReference type="InterPro" id="IPR047872">
    <property type="entry name" value="EFG_IV"/>
</dbReference>
<dbReference type="OrthoDB" id="9804431at2"/>
<dbReference type="SUPFAM" id="SSF52540">
    <property type="entry name" value="P-loop containing nucleoside triphosphate hydrolases"/>
    <property type="match status" value="1"/>
</dbReference>
<dbReference type="GO" id="GO:0003924">
    <property type="term" value="F:GTPase activity"/>
    <property type="evidence" value="ECO:0007669"/>
    <property type="project" value="InterPro"/>
</dbReference>
<dbReference type="CDD" id="cd01434">
    <property type="entry name" value="EFG_mtEFG1_IV"/>
    <property type="match status" value="1"/>
</dbReference>
<dbReference type="NCBIfam" id="NF009381">
    <property type="entry name" value="PRK12740.1-5"/>
    <property type="match status" value="1"/>
</dbReference>
<dbReference type="InterPro" id="IPR000640">
    <property type="entry name" value="EFG_V-like"/>
</dbReference>
<reference evidence="11 12" key="1">
    <citation type="submission" date="2017-07" db="EMBL/GenBank/DDBJ databases">
        <title>Leptospira spp. isolated from tropical soils.</title>
        <authorList>
            <person name="Thibeaux R."/>
            <person name="Iraola G."/>
            <person name="Ferres I."/>
            <person name="Bierque E."/>
            <person name="Girault D."/>
            <person name="Soupe-Gilbert M.-E."/>
            <person name="Picardeau M."/>
            <person name="Goarant C."/>
        </authorList>
    </citation>
    <scope>NUCLEOTIDE SEQUENCE [LARGE SCALE GENOMIC DNA]</scope>
    <source>
        <strain evidence="11 12">MCA1-C-A1</strain>
    </source>
</reference>
<dbReference type="Gene3D" id="3.30.70.240">
    <property type="match status" value="1"/>
</dbReference>
<dbReference type="Gene3D" id="3.40.50.300">
    <property type="entry name" value="P-loop containing nucleotide triphosphate hydrolases"/>
    <property type="match status" value="1"/>
</dbReference>
<dbReference type="Pfam" id="PF03144">
    <property type="entry name" value="GTP_EFTU_D2"/>
    <property type="match status" value="1"/>
</dbReference>
<dbReference type="Pfam" id="PF14492">
    <property type="entry name" value="EFG_III"/>
    <property type="match status" value="1"/>
</dbReference>
<dbReference type="AlphaFoldDB" id="A0A2M9XGW9"/>
<dbReference type="FunFam" id="3.30.70.870:FF:000001">
    <property type="entry name" value="Elongation factor G"/>
    <property type="match status" value="1"/>
</dbReference>
<dbReference type="InterPro" id="IPR009022">
    <property type="entry name" value="EFG_III"/>
</dbReference>
<dbReference type="HAMAP" id="MF_00054_B">
    <property type="entry name" value="EF_G_EF_2_B"/>
    <property type="match status" value="1"/>
</dbReference>
<dbReference type="PROSITE" id="PS51722">
    <property type="entry name" value="G_TR_2"/>
    <property type="match status" value="1"/>
</dbReference>
<dbReference type="InterPro" id="IPR005517">
    <property type="entry name" value="Transl_elong_EFG/EF2_IV"/>
</dbReference>
<keyword evidence="6 8" id="KW-0342">GTP-binding</keyword>
<evidence type="ECO:0000256" key="5">
    <source>
        <dbReference type="ARBA" id="ARBA00022917"/>
    </source>
</evidence>
<dbReference type="SMART" id="SM00838">
    <property type="entry name" value="EFG_C"/>
    <property type="match status" value="1"/>
</dbReference>
<dbReference type="GO" id="GO:0005737">
    <property type="term" value="C:cytoplasm"/>
    <property type="evidence" value="ECO:0007669"/>
    <property type="project" value="UniProtKB-SubCell"/>
</dbReference>
<dbReference type="SUPFAM" id="SSF50447">
    <property type="entry name" value="Translation proteins"/>
    <property type="match status" value="1"/>
</dbReference>
<dbReference type="FunFam" id="2.40.30.10:FF:000022">
    <property type="entry name" value="Elongation factor G, mitochondrial"/>
    <property type="match status" value="1"/>
</dbReference>
<comment type="subcellular location">
    <subcellularLocation>
        <location evidence="1 8">Cytoplasm</location>
    </subcellularLocation>
</comment>
<dbReference type="FunFam" id="3.30.230.10:FF:000003">
    <property type="entry name" value="Elongation factor G"/>
    <property type="match status" value="1"/>
</dbReference>
<dbReference type="NCBIfam" id="TIGR00231">
    <property type="entry name" value="small_GTP"/>
    <property type="match status" value="1"/>
</dbReference>
<evidence type="ECO:0000256" key="6">
    <source>
        <dbReference type="ARBA" id="ARBA00023134"/>
    </source>
</evidence>
<dbReference type="InterPro" id="IPR000795">
    <property type="entry name" value="T_Tr_GTP-bd_dom"/>
</dbReference>
<dbReference type="PANTHER" id="PTHR43636">
    <property type="entry name" value="ELONGATION FACTOR G, MITOCHONDRIAL"/>
    <property type="match status" value="1"/>
</dbReference>
<comment type="function">
    <text evidence="7 8">Catalyzes the GTP-dependent ribosomal translocation step during translation elongation. During this step, the ribosome changes from the pre-translocational (PRE) to the post-translocational (POST) state as the newly formed A-site-bound peptidyl-tRNA and P-site-bound deacylated tRNA move to the P and E sites, respectively. Catalyzes the coordinated movement of the two tRNA molecules, the mRNA and conformational changes in the ribosome.</text>
</comment>
<dbReference type="RefSeq" id="WP_100705719.1">
    <property type="nucleotide sequence ID" value="NZ_NPDL01000002.1"/>
</dbReference>
<dbReference type="EMBL" id="NPDN01000002">
    <property type="protein sequence ID" value="PJZ26926.1"/>
    <property type="molecule type" value="Genomic_DNA"/>
</dbReference>
<dbReference type="InterPro" id="IPR009000">
    <property type="entry name" value="Transl_B-barrel_sf"/>
</dbReference>
<keyword evidence="12" id="KW-1185">Reference proteome</keyword>
<accession>A0A2M9XGW9</accession>
<dbReference type="PRINTS" id="PR00315">
    <property type="entry name" value="ELONGATNFCT"/>
</dbReference>
<proteinExistence type="inferred from homology"/>
<dbReference type="GO" id="GO:0003746">
    <property type="term" value="F:translation elongation factor activity"/>
    <property type="evidence" value="ECO:0007669"/>
    <property type="project" value="UniProtKB-UniRule"/>
</dbReference>
<dbReference type="Pfam" id="PF00009">
    <property type="entry name" value="GTP_EFTU"/>
    <property type="match status" value="1"/>
</dbReference>
<dbReference type="FunFam" id="3.40.50.300:FF:000029">
    <property type="entry name" value="Elongation factor G"/>
    <property type="match status" value="1"/>
</dbReference>
<dbReference type="SUPFAM" id="SSF54980">
    <property type="entry name" value="EF-G C-terminal domain-like"/>
    <property type="match status" value="2"/>
</dbReference>
<sequence>MSTAVADFKPTEKLLKTRNIGISAHIDSGKTTLTERILFYTNRIHAIHEVRGKDGVGAKMDSMELERERGITIQSAATYCQWKDYTINIIDTPGHVDFTVEVERSLRVLDSAILVLCGVSGVQSQSITVDRQMRRYNVPRVAFINKLDRTGANPFRVIDQLREKLKHNAVPVQIPIGLEGDLVGIVDLVTMKAVYFEGKDGMEITEKEIPAELQELAQKKREELLDAASMFSDELTEAMLEGEPTVEQIKTAIRNGAISLKLTPVFMGSAFKNKGVQKLLDGVLDYLASPVDVVNSALDVKNESEKVVLPSDKDKPLVCLAFKLEDGRYGQLTYVRVYQGKIQKGMTIYNMSNNKKHNVGRLCRMHSDEMEDIDYAEAGDIIALFGIDCASGDTFTDGKMNVSMESMFVPAPVISLTIEAKESKHLNNLAKALNRFTKEDPTFQTHVDQESGQTIIKGMGELHLEVYIERMRREYGVELITGAPQVAYRETITSRADFDYTHKKQTGGQGQFGRVAGFIEPIPLEEDKNYEFVNSVVGGAIPREFISSVDKGFKSCLDRGSMIGFPIIGVKLTINDGSYHDVDSSDMAFQIAGRYAFRQGFSKANPQILEPIMRVEVDGPAEFQGPILASLNQRRGMILNTTEQDGYCKVEAEVPLSDMFGYSTVIRSSTQGKAEFSMEFSRYAPVPRNVAEELMKKYKPNSKDED</sequence>
<dbReference type="InterPro" id="IPR035647">
    <property type="entry name" value="EFG_III/V"/>
</dbReference>
<keyword evidence="4 8" id="KW-0251">Elongation factor</keyword>
<dbReference type="Pfam" id="PF03764">
    <property type="entry name" value="EFG_IV"/>
    <property type="match status" value="1"/>
</dbReference>
<dbReference type="InterPro" id="IPR027417">
    <property type="entry name" value="P-loop_NTPase"/>
</dbReference>
<organism evidence="11 12">
    <name type="scientific">Leptospira hartskeerlii</name>
    <dbReference type="NCBI Taxonomy" id="2023177"/>
    <lineage>
        <taxon>Bacteria</taxon>
        <taxon>Pseudomonadati</taxon>
        <taxon>Spirochaetota</taxon>
        <taxon>Spirochaetia</taxon>
        <taxon>Leptospirales</taxon>
        <taxon>Leptospiraceae</taxon>
        <taxon>Leptospira</taxon>
    </lineage>
</organism>
<protein>
    <recommendedName>
        <fullName evidence="8 9">Elongation factor G</fullName>
        <shortName evidence="8">EF-G</shortName>
    </recommendedName>
</protein>